<evidence type="ECO:0000256" key="1">
    <source>
        <dbReference type="ARBA" id="ARBA00001954"/>
    </source>
</evidence>
<dbReference type="InterPro" id="IPR037151">
    <property type="entry name" value="AlkB-like_sf"/>
</dbReference>
<feature type="domain" description="Fe2OG dioxygenase" evidence="9">
    <location>
        <begin position="107"/>
        <end position="205"/>
    </location>
</feature>
<keyword evidence="6" id="KW-0560">Oxidoreductase</keyword>
<dbReference type="GO" id="GO:0016787">
    <property type="term" value="F:hydrolase activity"/>
    <property type="evidence" value="ECO:0007669"/>
    <property type="project" value="UniProtKB-ARBA"/>
</dbReference>
<dbReference type="GO" id="GO:0032451">
    <property type="term" value="F:demethylase activity"/>
    <property type="evidence" value="ECO:0007669"/>
    <property type="project" value="UniProtKB-ARBA"/>
</dbReference>
<dbReference type="InterPro" id="IPR005123">
    <property type="entry name" value="Oxoglu/Fe-dep_dioxygenase_dom"/>
</dbReference>
<dbReference type="PANTHER" id="PTHR31212:SF4">
    <property type="entry name" value="ALPHA-KETOGLUTARATE-DEPENDENT DIOXYGENASE ALKB HOMOLOG 3"/>
    <property type="match status" value="1"/>
</dbReference>
<keyword evidence="5 10" id="KW-0223">Dioxygenase</keyword>
<evidence type="ECO:0000313" key="10">
    <source>
        <dbReference type="EMBL" id="QGZ30204.1"/>
    </source>
</evidence>
<keyword evidence="8" id="KW-0234">DNA repair</keyword>
<dbReference type="Pfam" id="PF13532">
    <property type="entry name" value="2OG-FeII_Oxy_2"/>
    <property type="match status" value="1"/>
</dbReference>
<reference evidence="10 11" key="1">
    <citation type="submission" date="2019-12" db="EMBL/GenBank/DDBJ databases">
        <title>Complete genome sequence of Pseudomonas stutzeri.</title>
        <authorList>
            <person name="Lim S.R."/>
            <person name="Kim J.H."/>
        </authorList>
    </citation>
    <scope>NUCLEOTIDE SEQUENCE [LARGE SCALE GENOMIC DNA]</scope>
    <source>
        <strain evidence="10 11">PM101005</strain>
    </source>
</reference>
<dbReference type="FunFam" id="2.60.120.590:FF:000004">
    <property type="entry name" value="DNA oxidative demethylase ALKBH2"/>
    <property type="match status" value="1"/>
</dbReference>
<dbReference type="GO" id="GO:0051213">
    <property type="term" value="F:dioxygenase activity"/>
    <property type="evidence" value="ECO:0007669"/>
    <property type="project" value="UniProtKB-KW"/>
</dbReference>
<dbReference type="OrthoDB" id="190276at2"/>
<evidence type="ECO:0000256" key="6">
    <source>
        <dbReference type="ARBA" id="ARBA00023002"/>
    </source>
</evidence>
<name>A0A6I6LI49_STUST</name>
<dbReference type="Proteomes" id="UP000438983">
    <property type="component" value="Chromosome"/>
</dbReference>
<evidence type="ECO:0000256" key="4">
    <source>
        <dbReference type="ARBA" id="ARBA00022842"/>
    </source>
</evidence>
<dbReference type="GO" id="GO:0140097">
    <property type="term" value="F:catalytic activity, acting on DNA"/>
    <property type="evidence" value="ECO:0007669"/>
    <property type="project" value="UniProtKB-ARBA"/>
</dbReference>
<accession>A0A6I6LI49</accession>
<keyword evidence="7" id="KW-0408">Iron</keyword>
<comment type="cofactor">
    <cofactor evidence="1">
        <name>Fe(2+)</name>
        <dbReference type="ChEBI" id="CHEBI:29033"/>
    </cofactor>
</comment>
<dbReference type="Gene3D" id="2.60.120.590">
    <property type="entry name" value="Alpha-ketoglutarate-dependent dioxygenase AlkB-like"/>
    <property type="match status" value="1"/>
</dbReference>
<evidence type="ECO:0000256" key="3">
    <source>
        <dbReference type="ARBA" id="ARBA00022763"/>
    </source>
</evidence>
<proteinExistence type="predicted"/>
<dbReference type="GO" id="GO:0046872">
    <property type="term" value="F:metal ion binding"/>
    <property type="evidence" value="ECO:0007669"/>
    <property type="project" value="UniProtKB-KW"/>
</dbReference>
<evidence type="ECO:0000256" key="8">
    <source>
        <dbReference type="ARBA" id="ARBA00023204"/>
    </source>
</evidence>
<evidence type="ECO:0000256" key="7">
    <source>
        <dbReference type="ARBA" id="ARBA00023004"/>
    </source>
</evidence>
<dbReference type="EMBL" id="CP046902">
    <property type="protein sequence ID" value="QGZ30204.1"/>
    <property type="molecule type" value="Genomic_DNA"/>
</dbReference>
<organism evidence="10 11">
    <name type="scientific">Stutzerimonas stutzeri</name>
    <name type="common">Pseudomonas stutzeri</name>
    <dbReference type="NCBI Taxonomy" id="316"/>
    <lineage>
        <taxon>Bacteria</taxon>
        <taxon>Pseudomonadati</taxon>
        <taxon>Pseudomonadota</taxon>
        <taxon>Gammaproteobacteria</taxon>
        <taxon>Pseudomonadales</taxon>
        <taxon>Pseudomonadaceae</taxon>
        <taxon>Stutzerimonas</taxon>
    </lineage>
</organism>
<dbReference type="GO" id="GO:0006307">
    <property type="term" value="P:DNA alkylation repair"/>
    <property type="evidence" value="ECO:0007669"/>
    <property type="project" value="InterPro"/>
</dbReference>
<dbReference type="SUPFAM" id="SSF51197">
    <property type="entry name" value="Clavaminate synthase-like"/>
    <property type="match status" value="1"/>
</dbReference>
<evidence type="ECO:0000259" key="9">
    <source>
        <dbReference type="PROSITE" id="PS51471"/>
    </source>
</evidence>
<keyword evidence="3" id="KW-0227">DNA damage</keyword>
<gene>
    <name evidence="10" type="ORF">GQA94_09085</name>
</gene>
<keyword evidence="4" id="KW-0460">Magnesium</keyword>
<evidence type="ECO:0000256" key="5">
    <source>
        <dbReference type="ARBA" id="ARBA00022964"/>
    </source>
</evidence>
<dbReference type="InterPro" id="IPR032854">
    <property type="entry name" value="ALKBH3"/>
</dbReference>
<keyword evidence="2" id="KW-0479">Metal-binding</keyword>
<sequence length="210" mass="24363">MSRYDVRPVGRIGDPMNVLAQAELRYIEQWIDKDTADRWLRTLLNETPWSRPSIRLYGRSFVVPRQVAWYGDVDAHLRYSGLVHEPLPWTSLLADVRDQVQRQVEQKMNGVLLNLYRDGQDAIGWHSDDEPELGPEPLVVSLSLGAARRFDFRRKGASRIAHSILLEHGSLLVMSGPTQHYWQHQIARTRKVSEPRINLTFRYITREPAL</sequence>
<dbReference type="PROSITE" id="PS51471">
    <property type="entry name" value="FE2OG_OXY"/>
    <property type="match status" value="1"/>
</dbReference>
<dbReference type="AlphaFoldDB" id="A0A6I6LI49"/>
<dbReference type="InterPro" id="IPR027450">
    <property type="entry name" value="AlkB-like"/>
</dbReference>
<evidence type="ECO:0000256" key="2">
    <source>
        <dbReference type="ARBA" id="ARBA00022723"/>
    </source>
</evidence>
<evidence type="ECO:0000313" key="11">
    <source>
        <dbReference type="Proteomes" id="UP000438983"/>
    </source>
</evidence>
<dbReference type="GO" id="GO:0016705">
    <property type="term" value="F:oxidoreductase activity, acting on paired donors, with incorporation or reduction of molecular oxygen"/>
    <property type="evidence" value="ECO:0007669"/>
    <property type="project" value="UniProtKB-ARBA"/>
</dbReference>
<dbReference type="PANTHER" id="PTHR31212">
    <property type="entry name" value="ALPHA-KETOGLUTARATE-DEPENDENT DIOXYGENASE ALKB HOMOLOG 3"/>
    <property type="match status" value="1"/>
</dbReference>
<protein>
    <submittedName>
        <fullName evidence="10">Alpha-ketoglutarate-dependent dioxygenase AlkB</fullName>
    </submittedName>
</protein>